<dbReference type="Gene3D" id="3.40.50.300">
    <property type="entry name" value="P-loop containing nucleotide triphosphate hydrolases"/>
    <property type="match status" value="1"/>
</dbReference>
<feature type="region of interest" description="Disordered" evidence="6">
    <location>
        <begin position="945"/>
        <end position="1028"/>
    </location>
</feature>
<accession>A0A1Y1HM84</accession>
<organism evidence="9 10">
    <name type="scientific">Klebsormidium nitens</name>
    <name type="common">Green alga</name>
    <name type="synonym">Ulothrix nitens</name>
    <dbReference type="NCBI Taxonomy" id="105231"/>
    <lineage>
        <taxon>Eukaryota</taxon>
        <taxon>Viridiplantae</taxon>
        <taxon>Streptophyta</taxon>
        <taxon>Klebsormidiophyceae</taxon>
        <taxon>Klebsormidiales</taxon>
        <taxon>Klebsormidiaceae</taxon>
        <taxon>Klebsormidium</taxon>
    </lineage>
</organism>
<dbReference type="InterPro" id="IPR056653">
    <property type="entry name" value="DUF7751"/>
</dbReference>
<keyword evidence="3" id="KW-1000">Mitochondrion outer membrane</keyword>
<dbReference type="PROSITE" id="PS00674">
    <property type="entry name" value="AAA"/>
    <property type="match status" value="1"/>
</dbReference>
<dbReference type="SMART" id="SM00382">
    <property type="entry name" value="AAA"/>
    <property type="match status" value="1"/>
</dbReference>
<dbReference type="Pfam" id="PF17862">
    <property type="entry name" value="AAA_lid_3"/>
    <property type="match status" value="1"/>
</dbReference>
<feature type="compositionally biased region" description="Low complexity" evidence="6">
    <location>
        <begin position="860"/>
        <end position="880"/>
    </location>
</feature>
<dbReference type="InterPro" id="IPR003959">
    <property type="entry name" value="ATPase_AAA_core"/>
</dbReference>
<evidence type="ECO:0000256" key="1">
    <source>
        <dbReference type="ARBA" id="ARBA00004572"/>
    </source>
</evidence>
<evidence type="ECO:0000259" key="8">
    <source>
        <dbReference type="SMART" id="SM00382"/>
    </source>
</evidence>
<dbReference type="FunFam" id="3.40.50.300:FF:000416">
    <property type="entry name" value="p-loop nucleoside triphosphate hydrolase superfamily protein"/>
    <property type="match status" value="1"/>
</dbReference>
<dbReference type="InterPro" id="IPR041569">
    <property type="entry name" value="AAA_lid_3"/>
</dbReference>
<dbReference type="Gene3D" id="2.30.30.750">
    <property type="match status" value="1"/>
</dbReference>
<name>A0A1Y1HM84_KLENI</name>
<dbReference type="Gene3D" id="1.10.8.60">
    <property type="match status" value="1"/>
</dbReference>
<keyword evidence="3" id="KW-0472">Membrane</keyword>
<dbReference type="OrthoDB" id="10254455at2759"/>
<keyword evidence="7" id="KW-0732">Signal</keyword>
<keyword evidence="2" id="KW-0547">Nucleotide-binding</keyword>
<feature type="signal peptide" evidence="7">
    <location>
        <begin position="1"/>
        <end position="18"/>
    </location>
</feature>
<dbReference type="InterPro" id="IPR003593">
    <property type="entry name" value="AAA+_ATPase"/>
</dbReference>
<dbReference type="STRING" id="105231.A0A1Y1HM84"/>
<dbReference type="GO" id="GO:0005741">
    <property type="term" value="C:mitochondrial outer membrane"/>
    <property type="evidence" value="ECO:0000318"/>
    <property type="project" value="GO_Central"/>
</dbReference>
<dbReference type="InterPro" id="IPR003960">
    <property type="entry name" value="ATPase_AAA_CS"/>
</dbReference>
<dbReference type="PANTHER" id="PTHR45644">
    <property type="entry name" value="AAA ATPASE, PUTATIVE (AFU_ORTHOLOGUE AFUA_2G12920)-RELATED-RELATED"/>
    <property type="match status" value="1"/>
</dbReference>
<dbReference type="Pfam" id="PF24933">
    <property type="entry name" value="DUF7751"/>
    <property type="match status" value="1"/>
</dbReference>
<dbReference type="GO" id="GO:0016887">
    <property type="term" value="F:ATP hydrolysis activity"/>
    <property type="evidence" value="ECO:0007669"/>
    <property type="project" value="InterPro"/>
</dbReference>
<keyword evidence="10" id="KW-1185">Reference proteome</keyword>
<dbReference type="OMA" id="HMEVGSK"/>
<evidence type="ECO:0000256" key="3">
    <source>
        <dbReference type="ARBA" id="ARBA00022787"/>
    </source>
</evidence>
<evidence type="ECO:0000313" key="9">
    <source>
        <dbReference type="EMBL" id="GAQ79720.1"/>
    </source>
</evidence>
<dbReference type="EMBL" id="DF236985">
    <property type="protein sequence ID" value="GAQ79720.1"/>
    <property type="molecule type" value="Genomic_DNA"/>
</dbReference>
<dbReference type="Proteomes" id="UP000054558">
    <property type="component" value="Unassembled WGS sequence"/>
</dbReference>
<keyword evidence="4" id="KW-0067">ATP-binding</keyword>
<sequence length="1087" mass="116926">MAPPALLSALALVTGGVALRKLLGARAVEDQPRMGTSESTAVREPLSASGTAEGLEKELVDKFKRKLESRIEGWEGLKTDLEHFPYYLSERTRELLLRSMFVYLQKPEFIKYAADFQALSNAILLESTEGSDLYQLRLIEALARHFKARLLVVSHADLLPEDEVDKVPRRASIYRADRGAGASSSVQAYTKETLNDSIGKSLVGLTTLLAAAVAASHASPHMPKDPGTSAAPPPSSAIRIQMGVRPAGAKGGVTSAVQNNTATTMAAPLSKSFKVGDRVAYITPPQDDYQQPVAGTTGRILASYESHAVRFDEEVPGGSDLRGMCEPGRGQVCYSSDLVPASTAGGKETFPAISAFFEVVADASKIGPLIVFMKHAGEVAKNQKASLAFLGKLTTMGEAPVVIIASSTDCDEDDEVDAAADVGSDSASNTAVDEDPLLDLFPNLVTIQPPREDALLAVWNRQMEKDAKELTAIDNRLVLEEVLSYLKVGIEKLEDVNIDDRFLTEDEAENILAYATGHYLRETVEPVVVEKKLMLSAKSIEYGVRVLDSIYDGTTKVEPDKPASSGVADEERVAEEELTKMQALVSKKRLKNIVTANKFEDQVLSEVVPPSETGVTFDDVGALEHVKETLKELVMLPLQRPELFTKGQLTKPTKGILLFGPPGTGKTMLAKAVATEAGANFINLSMSDILSKWLGEAEKNVKAVFSIARKIAPTVIFIDEVDSLLGKRGQFNEHETMRKVKNEFMANWDGLRTRSDERVLVLAATNRPFDLDDAIVRRFPRRLMVELPDAANRTQILRVILGKEDLEPGFDFDELANMTDGYSGSDLKNLCVAAAYQPIRELLEQEKKAKLEAAERRRAASAQKSTNAEAATTEASSAAAKELVPAVPVTDCLPPSTSDDAAEPPGVEADEGSADVAMRHVEVEATVTEPETEEAVAGAIPEEAPLAAGTDSNPQGSVSSPESEPAVEAEKITVGTTHKGHDRMPDAAETATSSTDGEKEQPAVTGVFTSEPTGPAEAGGSSGVKSPVGMRPMVQLRALTMDDMRKAKAQIAASLALESSSVAELKEWNELYGEGGSRKKVSLTYFM</sequence>
<dbReference type="GO" id="GO:0005524">
    <property type="term" value="F:ATP binding"/>
    <property type="evidence" value="ECO:0007669"/>
    <property type="project" value="UniProtKB-KW"/>
</dbReference>
<dbReference type="SUPFAM" id="SSF52540">
    <property type="entry name" value="P-loop containing nucleoside triphosphate hydrolases"/>
    <property type="match status" value="1"/>
</dbReference>
<evidence type="ECO:0000256" key="4">
    <source>
        <dbReference type="ARBA" id="ARBA00022840"/>
    </source>
</evidence>
<feature type="compositionally biased region" description="Low complexity" evidence="6">
    <location>
        <begin position="957"/>
        <end position="966"/>
    </location>
</feature>
<evidence type="ECO:0000256" key="5">
    <source>
        <dbReference type="ARBA" id="ARBA00023128"/>
    </source>
</evidence>
<keyword evidence="5" id="KW-0496">Mitochondrion</keyword>
<evidence type="ECO:0000256" key="7">
    <source>
        <dbReference type="SAM" id="SignalP"/>
    </source>
</evidence>
<feature type="region of interest" description="Disordered" evidence="6">
    <location>
        <begin position="854"/>
        <end position="912"/>
    </location>
</feature>
<evidence type="ECO:0000313" key="10">
    <source>
        <dbReference type="Proteomes" id="UP000054558"/>
    </source>
</evidence>
<reference evidence="9 10" key="1">
    <citation type="journal article" date="2014" name="Nat. Commun.">
        <title>Klebsormidium flaccidum genome reveals primary factors for plant terrestrial adaptation.</title>
        <authorList>
            <person name="Hori K."/>
            <person name="Maruyama F."/>
            <person name="Fujisawa T."/>
            <person name="Togashi T."/>
            <person name="Yamamoto N."/>
            <person name="Seo M."/>
            <person name="Sato S."/>
            <person name="Yamada T."/>
            <person name="Mori H."/>
            <person name="Tajima N."/>
            <person name="Moriyama T."/>
            <person name="Ikeuchi M."/>
            <person name="Watanabe M."/>
            <person name="Wada H."/>
            <person name="Kobayashi K."/>
            <person name="Saito M."/>
            <person name="Masuda T."/>
            <person name="Sasaki-Sekimoto Y."/>
            <person name="Mashiguchi K."/>
            <person name="Awai K."/>
            <person name="Shimojima M."/>
            <person name="Masuda S."/>
            <person name="Iwai M."/>
            <person name="Nobusawa T."/>
            <person name="Narise T."/>
            <person name="Kondo S."/>
            <person name="Saito H."/>
            <person name="Sato R."/>
            <person name="Murakawa M."/>
            <person name="Ihara Y."/>
            <person name="Oshima-Yamada Y."/>
            <person name="Ohtaka K."/>
            <person name="Satoh M."/>
            <person name="Sonobe K."/>
            <person name="Ishii M."/>
            <person name="Ohtani R."/>
            <person name="Kanamori-Sato M."/>
            <person name="Honoki R."/>
            <person name="Miyazaki D."/>
            <person name="Mochizuki H."/>
            <person name="Umetsu J."/>
            <person name="Higashi K."/>
            <person name="Shibata D."/>
            <person name="Kamiya Y."/>
            <person name="Sato N."/>
            <person name="Nakamura Y."/>
            <person name="Tabata S."/>
            <person name="Ida S."/>
            <person name="Kurokawa K."/>
            <person name="Ohta H."/>
        </authorList>
    </citation>
    <scope>NUCLEOTIDE SEQUENCE [LARGE SCALE GENOMIC DNA]</scope>
    <source>
        <strain evidence="9 10">NIES-2285</strain>
    </source>
</reference>
<dbReference type="PANTHER" id="PTHR45644:SF39">
    <property type="entry name" value="AAA-TYPE ATPASE FAMILY PROTEIN-RELATED"/>
    <property type="match status" value="1"/>
</dbReference>
<dbReference type="InterPro" id="IPR041385">
    <property type="entry name" value="SH3_12"/>
</dbReference>
<dbReference type="Pfam" id="PF00004">
    <property type="entry name" value="AAA"/>
    <property type="match status" value="1"/>
</dbReference>
<protein>
    <submittedName>
        <fullName evidence="9">AAA-type ATPase family protein</fullName>
    </submittedName>
</protein>
<feature type="chain" id="PRO_5012192039" evidence="7">
    <location>
        <begin position="19"/>
        <end position="1087"/>
    </location>
</feature>
<feature type="region of interest" description="Disordered" evidence="6">
    <location>
        <begin position="30"/>
        <end position="50"/>
    </location>
</feature>
<dbReference type="Pfam" id="PF18129">
    <property type="entry name" value="SH3_12"/>
    <property type="match status" value="1"/>
</dbReference>
<evidence type="ECO:0000256" key="6">
    <source>
        <dbReference type="SAM" id="MobiDB-lite"/>
    </source>
</evidence>
<dbReference type="InterPro" id="IPR051701">
    <property type="entry name" value="Mito_OM_Translocase_MSP1"/>
</dbReference>
<proteinExistence type="predicted"/>
<feature type="domain" description="AAA+ ATPase" evidence="8">
    <location>
        <begin position="652"/>
        <end position="789"/>
    </location>
</feature>
<dbReference type="AlphaFoldDB" id="A0A1Y1HM84"/>
<dbReference type="InterPro" id="IPR047008">
    <property type="entry name" value="XRN1_SH3_sf"/>
</dbReference>
<evidence type="ECO:0000256" key="2">
    <source>
        <dbReference type="ARBA" id="ARBA00022741"/>
    </source>
</evidence>
<comment type="subcellular location">
    <subcellularLocation>
        <location evidence="1">Mitochondrion outer membrane</location>
        <topology evidence="1">Single-pass membrane protein</topology>
    </subcellularLocation>
</comment>
<gene>
    <name evidence="9" type="ORF">KFL_000360350</name>
</gene>
<dbReference type="InterPro" id="IPR027417">
    <property type="entry name" value="P-loop_NTPase"/>
</dbReference>